<evidence type="ECO:0000313" key="11">
    <source>
        <dbReference type="Proteomes" id="UP001165653"/>
    </source>
</evidence>
<keyword evidence="3" id="KW-0547">Nucleotide-binding</keyword>
<evidence type="ECO:0000259" key="9">
    <source>
        <dbReference type="Pfam" id="PF02782"/>
    </source>
</evidence>
<dbReference type="InterPro" id="IPR018485">
    <property type="entry name" value="FGGY_C"/>
</dbReference>
<accession>A0ABT3G2H0</accession>
<organism evidence="10 11">
    <name type="scientific">Luteolibacter rhizosphaerae</name>
    <dbReference type="NCBI Taxonomy" id="2989719"/>
    <lineage>
        <taxon>Bacteria</taxon>
        <taxon>Pseudomonadati</taxon>
        <taxon>Verrucomicrobiota</taxon>
        <taxon>Verrucomicrobiia</taxon>
        <taxon>Verrucomicrobiales</taxon>
        <taxon>Verrucomicrobiaceae</taxon>
        <taxon>Luteolibacter</taxon>
    </lineage>
</organism>
<gene>
    <name evidence="10" type="ORF">OJ996_10615</name>
</gene>
<dbReference type="CDD" id="cd07771">
    <property type="entry name" value="ASKHA_NBD_FGGY_RhaB-like"/>
    <property type="match status" value="1"/>
</dbReference>
<proteinExistence type="inferred from homology"/>
<dbReference type="Gene3D" id="3.30.420.40">
    <property type="match status" value="2"/>
</dbReference>
<protein>
    <submittedName>
        <fullName evidence="10">Rhamnulokinase</fullName>
    </submittedName>
</protein>
<keyword evidence="6" id="KW-1015">Disulfide bond</keyword>
<evidence type="ECO:0000259" key="8">
    <source>
        <dbReference type="Pfam" id="PF00370"/>
    </source>
</evidence>
<dbReference type="InterPro" id="IPR018484">
    <property type="entry name" value="FGGY_N"/>
</dbReference>
<dbReference type="Pfam" id="PF02782">
    <property type="entry name" value="FGGY_C"/>
    <property type="match status" value="1"/>
</dbReference>
<dbReference type="PANTHER" id="PTHR10196">
    <property type="entry name" value="SUGAR KINASE"/>
    <property type="match status" value="1"/>
</dbReference>
<comment type="similarity">
    <text evidence="1">Belongs to the FGGY kinase family.</text>
</comment>
<keyword evidence="2" id="KW-0808">Transferase</keyword>
<keyword evidence="11" id="KW-1185">Reference proteome</keyword>
<keyword evidence="4" id="KW-0418">Kinase</keyword>
<keyword evidence="5" id="KW-0067">ATP-binding</keyword>
<keyword evidence="7" id="KW-0684">Rhamnose metabolism</keyword>
<evidence type="ECO:0000256" key="7">
    <source>
        <dbReference type="ARBA" id="ARBA00023308"/>
    </source>
</evidence>
<feature type="domain" description="Carbohydrate kinase FGGY C-terminal" evidence="9">
    <location>
        <begin position="257"/>
        <end position="446"/>
    </location>
</feature>
<reference evidence="10" key="1">
    <citation type="submission" date="2022-10" db="EMBL/GenBank/DDBJ databases">
        <title>Luteolibacter sp. GHJ8, whole genome shotgun sequencing project.</title>
        <authorList>
            <person name="Zhao G."/>
            <person name="Shen L."/>
        </authorList>
    </citation>
    <scope>NUCLEOTIDE SEQUENCE</scope>
    <source>
        <strain evidence="10">GHJ8</strain>
    </source>
</reference>
<dbReference type="Pfam" id="PF00370">
    <property type="entry name" value="FGGY_N"/>
    <property type="match status" value="1"/>
</dbReference>
<dbReference type="EMBL" id="JAPDDR010000005">
    <property type="protein sequence ID" value="MCW1914029.1"/>
    <property type="molecule type" value="Genomic_DNA"/>
</dbReference>
<evidence type="ECO:0000256" key="3">
    <source>
        <dbReference type="ARBA" id="ARBA00022741"/>
    </source>
</evidence>
<dbReference type="SUPFAM" id="SSF53067">
    <property type="entry name" value="Actin-like ATPase domain"/>
    <property type="match status" value="2"/>
</dbReference>
<dbReference type="PANTHER" id="PTHR10196:SF93">
    <property type="entry name" value="L-RHAMNULOKINASE"/>
    <property type="match status" value="1"/>
</dbReference>
<feature type="domain" description="Carbohydrate kinase FGGY N-terminal" evidence="8">
    <location>
        <begin position="4"/>
        <end position="245"/>
    </location>
</feature>
<evidence type="ECO:0000313" key="10">
    <source>
        <dbReference type="EMBL" id="MCW1914029.1"/>
    </source>
</evidence>
<dbReference type="InterPro" id="IPR043129">
    <property type="entry name" value="ATPase_NBD"/>
</dbReference>
<name>A0ABT3G2H0_9BACT</name>
<evidence type="ECO:0000256" key="2">
    <source>
        <dbReference type="ARBA" id="ARBA00022679"/>
    </source>
</evidence>
<evidence type="ECO:0000256" key="1">
    <source>
        <dbReference type="ARBA" id="ARBA00009156"/>
    </source>
</evidence>
<evidence type="ECO:0000256" key="6">
    <source>
        <dbReference type="ARBA" id="ARBA00023157"/>
    </source>
</evidence>
<dbReference type="InterPro" id="IPR013449">
    <property type="entry name" value="Rhamnulokinase"/>
</dbReference>
<comment type="caution">
    <text evidence="10">The sequence shown here is derived from an EMBL/GenBank/DDBJ whole genome shotgun (WGS) entry which is preliminary data.</text>
</comment>
<dbReference type="RefSeq" id="WP_264513534.1">
    <property type="nucleotide sequence ID" value="NZ_JAPDDR010000005.1"/>
</dbReference>
<evidence type="ECO:0000256" key="4">
    <source>
        <dbReference type="ARBA" id="ARBA00022777"/>
    </source>
</evidence>
<sequence length="490" mass="53156">MSVFLAIDLGAGSGRVIAGVTDLNTLSLEEIHRFDNPGTDLPGGSYWNILGLFRDILEGLRRGVEKYGKDIRAIGIDTWAVDFGLLDEHGRLLGMPHQYRDPRHEGMPELMHALLPESEIYARTGITTNFYNTSLHLMAEKKLGSPALAAADRLLFIPDLLAYWLSGVMAVERTNASTSQLVDPATGEWSLETIEALGLPAKIFDKIVPPGTILGPIRKEVAREIGMEGIPVVAGATHDTAAAVAGIPMEGEDALWLSSGTWSIMGLETREPIRTQEAFAARCCNELGVEGTVRFLKNIAGLWLIQECKRQWTLDGEAISYGEMAKLAEAAPAFSAFIDPDDPIFAAPGDMPEKIRAWCERSGQAVPIDKGTILRVASESLALKYRVVFENFCKLSGKRFTRLHAGGGGIQNAFLAQATADALGIEVIAGPIEATSCGNIVVQMIATGNLPDLAAGRALIRRSFDFQVYQARNGDQWQQAYDRFKSVIGG</sequence>
<evidence type="ECO:0000256" key="5">
    <source>
        <dbReference type="ARBA" id="ARBA00022840"/>
    </source>
</evidence>
<dbReference type="Proteomes" id="UP001165653">
    <property type="component" value="Unassembled WGS sequence"/>
</dbReference>